<feature type="domain" description="SPOR" evidence="2">
    <location>
        <begin position="116"/>
        <end position="178"/>
    </location>
</feature>
<dbReference type="GO" id="GO:0042834">
    <property type="term" value="F:peptidoglycan binding"/>
    <property type="evidence" value="ECO:0007669"/>
    <property type="project" value="InterPro"/>
</dbReference>
<dbReference type="InterPro" id="IPR036680">
    <property type="entry name" value="SPOR-like_sf"/>
</dbReference>
<dbReference type="InterPro" id="IPR007730">
    <property type="entry name" value="SPOR-like_dom"/>
</dbReference>
<comment type="caution">
    <text evidence="3">The sequence shown here is derived from an EMBL/GenBank/DDBJ whole genome shotgun (WGS) entry which is preliminary data.</text>
</comment>
<evidence type="ECO:0000313" key="3">
    <source>
        <dbReference type="EMBL" id="KFB72708.1"/>
    </source>
</evidence>
<organism evidence="3 4">
    <name type="scientific">Candidatus Accumulibacter phosphatis</name>
    <dbReference type="NCBI Taxonomy" id="327160"/>
    <lineage>
        <taxon>Bacteria</taxon>
        <taxon>Pseudomonadati</taxon>
        <taxon>Pseudomonadota</taxon>
        <taxon>Betaproteobacteria</taxon>
        <taxon>Candidatus Accumulibacter</taxon>
    </lineage>
</organism>
<dbReference type="Proteomes" id="UP000020077">
    <property type="component" value="Unassembled WGS sequence"/>
</dbReference>
<dbReference type="Pfam" id="PF05036">
    <property type="entry name" value="SPOR"/>
    <property type="match status" value="1"/>
</dbReference>
<evidence type="ECO:0000313" key="4">
    <source>
        <dbReference type="Proteomes" id="UP000020077"/>
    </source>
</evidence>
<protein>
    <submittedName>
        <fullName evidence="3">Cell division protein FtsN</fullName>
    </submittedName>
</protein>
<gene>
    <name evidence="3" type="ORF">AW09_002099</name>
</gene>
<evidence type="ECO:0000256" key="1">
    <source>
        <dbReference type="SAM" id="MobiDB-lite"/>
    </source>
</evidence>
<dbReference type="SUPFAM" id="SSF110997">
    <property type="entry name" value="Sporulation related repeat"/>
    <property type="match status" value="1"/>
</dbReference>
<dbReference type="Gene3D" id="3.30.70.1070">
    <property type="entry name" value="Sporulation related repeat"/>
    <property type="match status" value="1"/>
</dbReference>
<feature type="region of interest" description="Disordered" evidence="1">
    <location>
        <begin position="77"/>
        <end position="97"/>
    </location>
</feature>
<dbReference type="GO" id="GO:0051301">
    <property type="term" value="P:cell division"/>
    <property type="evidence" value="ECO:0007669"/>
    <property type="project" value="UniProtKB-KW"/>
</dbReference>
<keyword evidence="3" id="KW-0132">Cell division</keyword>
<keyword evidence="3" id="KW-0131">Cell cycle</keyword>
<feature type="compositionally biased region" description="Low complexity" evidence="1">
    <location>
        <begin position="85"/>
        <end position="97"/>
    </location>
</feature>
<proteinExistence type="predicted"/>
<evidence type="ECO:0000259" key="2">
    <source>
        <dbReference type="Pfam" id="PF05036"/>
    </source>
</evidence>
<feature type="region of interest" description="Disordered" evidence="1">
    <location>
        <begin position="34"/>
        <end position="65"/>
    </location>
</feature>
<dbReference type="AlphaFoldDB" id="A0A080LVQ5"/>
<name>A0A080LVQ5_9PROT</name>
<sequence length="186" mass="19098">MGVAALLILAALAALLLLDYLNMADEEMPAAPRFTQPVPVRKPPPPEKAAAPPAETPPLVPLVAEPQASGAALEKGLPSVELSSSPSGQANLAAAAGEESAPAVEPLAVPAARLLSGYVVQSGVLPDVRQAEALQARFVAEGIPASMELRLQLGPFRTRAEAEAARRKIKGLGIDGLITVGKVSRP</sequence>
<dbReference type="EMBL" id="JDVG02000346">
    <property type="protein sequence ID" value="KFB72708.1"/>
    <property type="molecule type" value="Genomic_DNA"/>
</dbReference>
<reference evidence="3 4" key="1">
    <citation type="submission" date="2014-02" db="EMBL/GenBank/DDBJ databases">
        <title>Expanding our view of genomic diversity in Candidatus Accumulibacter clades.</title>
        <authorList>
            <person name="Skennerton C.T."/>
            <person name="Barr J.J."/>
            <person name="Slater F.R."/>
            <person name="Bond P.L."/>
            <person name="Tyson G.W."/>
        </authorList>
    </citation>
    <scope>NUCLEOTIDE SEQUENCE [LARGE SCALE GENOMIC DNA]</scope>
    <source>
        <strain evidence="4">BA-91</strain>
    </source>
</reference>
<accession>A0A080LVQ5</accession>